<name>A0A847RUA9_9BACT</name>
<keyword evidence="1" id="KW-1133">Transmembrane helix</keyword>
<keyword evidence="3" id="KW-1185">Reference proteome</keyword>
<dbReference type="RefSeq" id="WP_168870267.1">
    <property type="nucleotide sequence ID" value="NZ_JABAIA010000001.1"/>
</dbReference>
<evidence type="ECO:0000313" key="3">
    <source>
        <dbReference type="Proteomes" id="UP000570474"/>
    </source>
</evidence>
<dbReference type="EMBL" id="JABAIA010000001">
    <property type="protein sequence ID" value="NLR64317.1"/>
    <property type="molecule type" value="Genomic_DNA"/>
</dbReference>
<dbReference type="AlphaFoldDB" id="A0A847RUA9"/>
<reference evidence="2 3" key="1">
    <citation type="submission" date="2020-04" db="EMBL/GenBank/DDBJ databases">
        <authorList>
            <person name="Yin C."/>
        </authorList>
    </citation>
    <scope>NUCLEOTIDE SEQUENCE [LARGE SCALE GENOMIC DNA]</scope>
    <source>
        <strain evidence="2 3">Ae27</strain>
    </source>
</reference>
<comment type="caution">
    <text evidence="2">The sequence shown here is derived from an EMBL/GenBank/DDBJ whole genome shotgun (WGS) entry which is preliminary data.</text>
</comment>
<sequence length="126" mass="14066">MIPATTITTTRNNLPCWLVAMLLLCSTAFYLPLEGNNCDRPSVQDELVYQARCCKGKSIGYFRALAACIPSCSYRPPVAYILAFTEQQTCLALRCAAETCRCFETIRHLPQPKIFPEPLPADALFI</sequence>
<organism evidence="2 3">
    <name type="scientific">Chitinophaga varians</name>
    <dbReference type="NCBI Taxonomy" id="2202339"/>
    <lineage>
        <taxon>Bacteria</taxon>
        <taxon>Pseudomonadati</taxon>
        <taxon>Bacteroidota</taxon>
        <taxon>Chitinophagia</taxon>
        <taxon>Chitinophagales</taxon>
        <taxon>Chitinophagaceae</taxon>
        <taxon>Chitinophaga</taxon>
    </lineage>
</organism>
<protein>
    <submittedName>
        <fullName evidence="2">Uncharacterized protein</fullName>
    </submittedName>
</protein>
<feature type="transmembrane region" description="Helical" evidence="1">
    <location>
        <begin position="12"/>
        <end position="33"/>
    </location>
</feature>
<evidence type="ECO:0000256" key="1">
    <source>
        <dbReference type="SAM" id="Phobius"/>
    </source>
</evidence>
<keyword evidence="1" id="KW-0472">Membrane</keyword>
<keyword evidence="1" id="KW-0812">Transmembrane</keyword>
<gene>
    <name evidence="2" type="ORF">HGH92_08370</name>
</gene>
<evidence type="ECO:0000313" key="2">
    <source>
        <dbReference type="EMBL" id="NLR64317.1"/>
    </source>
</evidence>
<accession>A0A847RUA9</accession>
<proteinExistence type="predicted"/>
<dbReference type="Proteomes" id="UP000570474">
    <property type="component" value="Unassembled WGS sequence"/>
</dbReference>